<dbReference type="AlphaFoldDB" id="A0A1X6YDP4"/>
<sequence>MLVRNKQAPSKARRTAVLCAVVLLSAVSACGLVTPSDDRILFDGKAFRAKAKPVDKKASPADFTVVVKGASASLDGAREAGRYEGIKFCIASFGSSRIEWKVGPDTDPQNLRITDDNLTFAGTCQRP</sequence>
<dbReference type="Proteomes" id="UP000193778">
    <property type="component" value="Unassembled WGS sequence"/>
</dbReference>
<organism evidence="2 3">
    <name type="scientific">Ruegeria meonggei</name>
    <dbReference type="NCBI Taxonomy" id="1446476"/>
    <lineage>
        <taxon>Bacteria</taxon>
        <taxon>Pseudomonadati</taxon>
        <taxon>Pseudomonadota</taxon>
        <taxon>Alphaproteobacteria</taxon>
        <taxon>Rhodobacterales</taxon>
        <taxon>Roseobacteraceae</taxon>
        <taxon>Ruegeria</taxon>
    </lineage>
</organism>
<dbReference type="PROSITE" id="PS51257">
    <property type="entry name" value="PROKAR_LIPOPROTEIN"/>
    <property type="match status" value="1"/>
</dbReference>
<evidence type="ECO:0000256" key="1">
    <source>
        <dbReference type="SAM" id="SignalP"/>
    </source>
</evidence>
<feature type="chain" id="PRO_5013390071" description="Lipoprotein" evidence="1">
    <location>
        <begin position="30"/>
        <end position="127"/>
    </location>
</feature>
<dbReference type="EMBL" id="FWFP01000002">
    <property type="protein sequence ID" value="SLN18157.1"/>
    <property type="molecule type" value="Genomic_DNA"/>
</dbReference>
<accession>A0A1X6YDP4</accession>
<proteinExistence type="predicted"/>
<evidence type="ECO:0008006" key="4">
    <source>
        <dbReference type="Google" id="ProtNLM"/>
    </source>
</evidence>
<keyword evidence="3" id="KW-1185">Reference proteome</keyword>
<gene>
    <name evidence="2" type="ORF">RUM8411_00578</name>
</gene>
<reference evidence="3" key="1">
    <citation type="submission" date="2017-03" db="EMBL/GenBank/DDBJ databases">
        <authorList>
            <person name="Rodrigo-Torres L."/>
            <person name="Arahal R.D."/>
            <person name="Lucena T."/>
        </authorList>
    </citation>
    <scope>NUCLEOTIDE SEQUENCE [LARGE SCALE GENOMIC DNA]</scope>
    <source>
        <strain evidence="3">CECT 8411</strain>
    </source>
</reference>
<feature type="signal peptide" evidence="1">
    <location>
        <begin position="1"/>
        <end position="29"/>
    </location>
</feature>
<name>A0A1X6YDP4_9RHOB</name>
<dbReference type="RefSeq" id="WP_085821142.1">
    <property type="nucleotide sequence ID" value="NZ_FWFP01000002.1"/>
</dbReference>
<evidence type="ECO:0000313" key="2">
    <source>
        <dbReference type="EMBL" id="SLN18157.1"/>
    </source>
</evidence>
<keyword evidence="1" id="KW-0732">Signal</keyword>
<protein>
    <recommendedName>
        <fullName evidence="4">Lipoprotein</fullName>
    </recommendedName>
</protein>
<evidence type="ECO:0000313" key="3">
    <source>
        <dbReference type="Proteomes" id="UP000193778"/>
    </source>
</evidence>